<dbReference type="InterPro" id="IPR008271">
    <property type="entry name" value="Ser/Thr_kinase_AS"/>
</dbReference>
<dbReference type="SUPFAM" id="SSF56112">
    <property type="entry name" value="Protein kinase-like (PK-like)"/>
    <property type="match status" value="1"/>
</dbReference>
<evidence type="ECO:0000313" key="2">
    <source>
        <dbReference type="EMBL" id="CDW29126.1"/>
    </source>
</evidence>
<sequence length="183" mass="20925">SVMTFDEFEENISIKLLFPNGKIRTQDILFSIISLEDQGTFGSVYRVKPHGLEGYSTSESLMAMKVLSLRNRGINRELKVLKKLNHSNIVRLIGYTKDENNLKLFFPLCYGNLYYILQHKPFNQEEAECIILQVLSALNYLHSNSICHRDIKPKNILLTDSKSHAIQICDFGSALILNDSTLE</sequence>
<proteinExistence type="predicted"/>
<name>A0A0K2TUN7_LEPSM</name>
<accession>A0A0K2TUN7</accession>
<feature type="non-terminal residue" evidence="2">
    <location>
        <position position="1"/>
    </location>
</feature>
<dbReference type="Gene3D" id="1.10.510.10">
    <property type="entry name" value="Transferase(Phosphotransferase) domain 1"/>
    <property type="match status" value="1"/>
</dbReference>
<dbReference type="InterPro" id="IPR011009">
    <property type="entry name" value="Kinase-like_dom_sf"/>
</dbReference>
<feature type="non-terminal residue" evidence="2">
    <location>
        <position position="183"/>
    </location>
</feature>
<dbReference type="SMART" id="SM00220">
    <property type="entry name" value="S_TKc"/>
    <property type="match status" value="1"/>
</dbReference>
<dbReference type="Pfam" id="PF00069">
    <property type="entry name" value="Pkinase"/>
    <property type="match status" value="1"/>
</dbReference>
<dbReference type="CDD" id="cd00180">
    <property type="entry name" value="PKc"/>
    <property type="match status" value="1"/>
</dbReference>
<feature type="domain" description="Protein kinase" evidence="1">
    <location>
        <begin position="30"/>
        <end position="183"/>
    </location>
</feature>
<organism evidence="2">
    <name type="scientific">Lepeophtheirus salmonis</name>
    <name type="common">Salmon louse</name>
    <name type="synonym">Caligus salmonis</name>
    <dbReference type="NCBI Taxonomy" id="72036"/>
    <lineage>
        <taxon>Eukaryota</taxon>
        <taxon>Metazoa</taxon>
        <taxon>Ecdysozoa</taxon>
        <taxon>Arthropoda</taxon>
        <taxon>Crustacea</taxon>
        <taxon>Multicrustacea</taxon>
        <taxon>Hexanauplia</taxon>
        <taxon>Copepoda</taxon>
        <taxon>Siphonostomatoida</taxon>
        <taxon>Caligidae</taxon>
        <taxon>Lepeophtheirus</taxon>
    </lineage>
</organism>
<dbReference type="AlphaFoldDB" id="A0A0K2TUN7"/>
<dbReference type="OrthoDB" id="9332038at2759"/>
<dbReference type="PANTHER" id="PTHR24348:SF68">
    <property type="entry name" value="SERINE_THREONINE-PROTEIN KINASE ATG1C"/>
    <property type="match status" value="1"/>
</dbReference>
<dbReference type="PROSITE" id="PS00108">
    <property type="entry name" value="PROTEIN_KINASE_ST"/>
    <property type="match status" value="1"/>
</dbReference>
<dbReference type="GO" id="GO:0005524">
    <property type="term" value="F:ATP binding"/>
    <property type="evidence" value="ECO:0007669"/>
    <property type="project" value="InterPro"/>
</dbReference>
<protein>
    <recommendedName>
        <fullName evidence="1">Protein kinase domain-containing protein</fullName>
    </recommendedName>
</protein>
<dbReference type="EMBL" id="HACA01011765">
    <property type="protein sequence ID" value="CDW29126.1"/>
    <property type="molecule type" value="Transcribed_RNA"/>
</dbReference>
<dbReference type="GO" id="GO:0005737">
    <property type="term" value="C:cytoplasm"/>
    <property type="evidence" value="ECO:0007669"/>
    <property type="project" value="TreeGrafter"/>
</dbReference>
<dbReference type="PROSITE" id="PS50011">
    <property type="entry name" value="PROTEIN_KINASE_DOM"/>
    <property type="match status" value="1"/>
</dbReference>
<dbReference type="GO" id="GO:0006914">
    <property type="term" value="P:autophagy"/>
    <property type="evidence" value="ECO:0007669"/>
    <property type="project" value="UniProtKB-ARBA"/>
</dbReference>
<dbReference type="GO" id="GO:0010506">
    <property type="term" value="P:regulation of autophagy"/>
    <property type="evidence" value="ECO:0007669"/>
    <property type="project" value="InterPro"/>
</dbReference>
<reference evidence="2" key="1">
    <citation type="submission" date="2014-05" db="EMBL/GenBank/DDBJ databases">
        <authorList>
            <person name="Chronopoulou M."/>
        </authorList>
    </citation>
    <scope>NUCLEOTIDE SEQUENCE</scope>
    <source>
        <tissue evidence="2">Whole organism</tissue>
    </source>
</reference>
<dbReference type="PANTHER" id="PTHR24348">
    <property type="entry name" value="SERINE/THREONINE-PROTEIN KINASE UNC-51-RELATED"/>
    <property type="match status" value="1"/>
</dbReference>
<dbReference type="InterPro" id="IPR045269">
    <property type="entry name" value="Atg1-like"/>
</dbReference>
<evidence type="ECO:0000259" key="1">
    <source>
        <dbReference type="PROSITE" id="PS50011"/>
    </source>
</evidence>
<dbReference type="GO" id="GO:0004674">
    <property type="term" value="F:protein serine/threonine kinase activity"/>
    <property type="evidence" value="ECO:0007669"/>
    <property type="project" value="InterPro"/>
</dbReference>
<dbReference type="InterPro" id="IPR000719">
    <property type="entry name" value="Prot_kinase_dom"/>
</dbReference>